<evidence type="ECO:0000313" key="1">
    <source>
        <dbReference type="EMBL" id="MFC4689266.1"/>
    </source>
</evidence>
<evidence type="ECO:0000313" key="2">
    <source>
        <dbReference type="Proteomes" id="UP001595878"/>
    </source>
</evidence>
<keyword evidence="2" id="KW-1185">Reference proteome</keyword>
<protein>
    <recommendedName>
        <fullName evidence="3">Adhesin domain-containing protein</fullName>
    </recommendedName>
</protein>
<evidence type="ECO:0008006" key="3">
    <source>
        <dbReference type="Google" id="ProtNLM"/>
    </source>
</evidence>
<dbReference type="EMBL" id="JBHSHB010000007">
    <property type="protein sequence ID" value="MFC4689266.1"/>
    <property type="molecule type" value="Genomic_DNA"/>
</dbReference>
<sequence>MNLRLSILFILVTMSLYAQKRLTQTYDSTAIKELYIHSNEIFKIKITTGEVREITVATIIDGETFASTMLNTSTNDGVLKITTGKTPDYIPFNDKLAAHKVLAIELEIIIPIGLDVSIYSTLASVDTYGKLGQVRIDLGRGHFKGEEFRFRESGKINTISGSIYISSNLVNVTAQSRNGKVDIPPTQAEGPLLAIKSIHGDVTVVKSL</sequence>
<comment type="caution">
    <text evidence="1">The sequence shown here is derived from an EMBL/GenBank/DDBJ whole genome shotgun (WGS) entry which is preliminary data.</text>
</comment>
<dbReference type="RefSeq" id="WP_380031721.1">
    <property type="nucleotide sequence ID" value="NZ_JBHSHB010000007.1"/>
</dbReference>
<name>A0ABV9L6F3_9FLAO</name>
<accession>A0ABV9L6F3</accession>
<organism evidence="1 2">
    <name type="scientific">Dokdonia genika</name>
    <dbReference type="NCBI Taxonomy" id="308113"/>
    <lineage>
        <taxon>Bacteria</taxon>
        <taxon>Pseudomonadati</taxon>
        <taxon>Bacteroidota</taxon>
        <taxon>Flavobacteriia</taxon>
        <taxon>Flavobacteriales</taxon>
        <taxon>Flavobacteriaceae</taxon>
        <taxon>Dokdonia</taxon>
    </lineage>
</organism>
<gene>
    <name evidence="1" type="ORF">ACFO5T_02375</name>
</gene>
<proteinExistence type="predicted"/>
<reference evidence="2" key="1">
    <citation type="journal article" date="2019" name="Int. J. Syst. Evol. Microbiol.">
        <title>The Global Catalogue of Microorganisms (GCM) 10K type strain sequencing project: providing services to taxonomists for standard genome sequencing and annotation.</title>
        <authorList>
            <consortium name="The Broad Institute Genomics Platform"/>
            <consortium name="The Broad Institute Genome Sequencing Center for Infectious Disease"/>
            <person name="Wu L."/>
            <person name="Ma J."/>
        </authorList>
    </citation>
    <scope>NUCLEOTIDE SEQUENCE [LARGE SCALE GENOMIC DNA]</scope>
    <source>
        <strain evidence="2">CGMCC 4.7427</strain>
    </source>
</reference>
<dbReference type="Proteomes" id="UP001595878">
    <property type="component" value="Unassembled WGS sequence"/>
</dbReference>